<accession>A0AAV3PRY5</accession>
<evidence type="ECO:0000313" key="3">
    <source>
        <dbReference type="Proteomes" id="UP001454036"/>
    </source>
</evidence>
<evidence type="ECO:0008006" key="4">
    <source>
        <dbReference type="Google" id="ProtNLM"/>
    </source>
</evidence>
<feature type="compositionally biased region" description="Basic and acidic residues" evidence="1">
    <location>
        <begin position="416"/>
        <end position="441"/>
    </location>
</feature>
<dbReference type="InterPro" id="IPR040256">
    <property type="entry name" value="At4g02000-like"/>
</dbReference>
<dbReference type="PANTHER" id="PTHR31286">
    <property type="entry name" value="GLYCINE-RICH CELL WALL STRUCTURAL PROTEIN 1.8-LIKE"/>
    <property type="match status" value="1"/>
</dbReference>
<name>A0AAV3PRY5_LITER</name>
<feature type="compositionally biased region" description="Basic and acidic residues" evidence="1">
    <location>
        <begin position="387"/>
        <end position="397"/>
    </location>
</feature>
<dbReference type="PANTHER" id="PTHR31286:SF167">
    <property type="entry name" value="OS09G0268800 PROTEIN"/>
    <property type="match status" value="1"/>
</dbReference>
<gene>
    <name evidence="2" type="ORF">LIER_12042</name>
</gene>
<dbReference type="Proteomes" id="UP001454036">
    <property type="component" value="Unassembled WGS sequence"/>
</dbReference>
<keyword evidence="3" id="KW-1185">Reference proteome</keyword>
<dbReference type="AlphaFoldDB" id="A0AAV3PRY5"/>
<sequence>MDADILRSLISCSLTEEEAKPVVLEEEDLIDGVVECEASAFVKIHSLNLGFVSIQNFSLATAKAWNCKKIRVSRVTGPLLHVFFPSIEEKMQIMETGAWCFDNHLLIVKNWMRGLDPQTVSFYECKFWFQVQGLNEEFYTEVASKLSSSFSACKIMELRRDKAGKKLFRVKATVNVNQPLRRLVNFHVSMLQGAVYLAYERLPYLCFHCGLMGHLIRQWPTLSDGESPHKHAVYGLWIKAPTEKSRVEFRLIADTFSSGKMVDDGKLVPEFPLGFGPTIKNDLIFQNSKFIKSQGLIVGKSIEETIISPGINAENDTNCREEFSDPASPKFKTALNANHLDQQATFNSNSGTANMLPHGTAGGFMEAIKFFDFRNTAPTITQPKESSLLKELPDGKRILKGSHSKGLSSRKRHHPYNKDDGIPSPDKKTLLSDSRLEDARNLDSMADSWTP</sequence>
<evidence type="ECO:0000313" key="2">
    <source>
        <dbReference type="EMBL" id="GAA0153916.1"/>
    </source>
</evidence>
<feature type="region of interest" description="Disordered" evidence="1">
    <location>
        <begin position="382"/>
        <end position="451"/>
    </location>
</feature>
<protein>
    <recommendedName>
        <fullName evidence="4">DUF4283 domain-containing protein</fullName>
    </recommendedName>
</protein>
<feature type="compositionally biased region" description="Basic residues" evidence="1">
    <location>
        <begin position="398"/>
        <end position="415"/>
    </location>
</feature>
<comment type="caution">
    <text evidence="2">The sequence shown here is derived from an EMBL/GenBank/DDBJ whole genome shotgun (WGS) entry which is preliminary data.</text>
</comment>
<proteinExistence type="predicted"/>
<evidence type="ECO:0000256" key="1">
    <source>
        <dbReference type="SAM" id="MobiDB-lite"/>
    </source>
</evidence>
<reference evidence="2 3" key="1">
    <citation type="submission" date="2024-01" db="EMBL/GenBank/DDBJ databases">
        <title>The complete chloroplast genome sequence of Lithospermum erythrorhizon: insights into the phylogenetic relationship among Boraginaceae species and the maternal lineages of purple gromwells.</title>
        <authorList>
            <person name="Okada T."/>
            <person name="Watanabe K."/>
        </authorList>
    </citation>
    <scope>NUCLEOTIDE SEQUENCE [LARGE SCALE GENOMIC DNA]</scope>
</reference>
<dbReference type="EMBL" id="BAABME010002279">
    <property type="protein sequence ID" value="GAA0153916.1"/>
    <property type="molecule type" value="Genomic_DNA"/>
</dbReference>
<organism evidence="2 3">
    <name type="scientific">Lithospermum erythrorhizon</name>
    <name type="common">Purple gromwell</name>
    <name type="synonym">Lithospermum officinale var. erythrorhizon</name>
    <dbReference type="NCBI Taxonomy" id="34254"/>
    <lineage>
        <taxon>Eukaryota</taxon>
        <taxon>Viridiplantae</taxon>
        <taxon>Streptophyta</taxon>
        <taxon>Embryophyta</taxon>
        <taxon>Tracheophyta</taxon>
        <taxon>Spermatophyta</taxon>
        <taxon>Magnoliopsida</taxon>
        <taxon>eudicotyledons</taxon>
        <taxon>Gunneridae</taxon>
        <taxon>Pentapetalae</taxon>
        <taxon>asterids</taxon>
        <taxon>lamiids</taxon>
        <taxon>Boraginales</taxon>
        <taxon>Boraginaceae</taxon>
        <taxon>Boraginoideae</taxon>
        <taxon>Lithospermeae</taxon>
        <taxon>Lithospermum</taxon>
    </lineage>
</organism>